<evidence type="ECO:0000313" key="4">
    <source>
        <dbReference type="EMBL" id="KAI9174282.1"/>
    </source>
</evidence>
<evidence type="ECO:0000313" key="5">
    <source>
        <dbReference type="Proteomes" id="UP001064489"/>
    </source>
</evidence>
<dbReference type="Proteomes" id="UP001064489">
    <property type="component" value="Chromosome 8"/>
</dbReference>
<accession>A0AAD5IR86</accession>
<organism evidence="4 5">
    <name type="scientific">Acer negundo</name>
    <name type="common">Box elder</name>
    <dbReference type="NCBI Taxonomy" id="4023"/>
    <lineage>
        <taxon>Eukaryota</taxon>
        <taxon>Viridiplantae</taxon>
        <taxon>Streptophyta</taxon>
        <taxon>Embryophyta</taxon>
        <taxon>Tracheophyta</taxon>
        <taxon>Spermatophyta</taxon>
        <taxon>Magnoliopsida</taxon>
        <taxon>eudicotyledons</taxon>
        <taxon>Gunneridae</taxon>
        <taxon>Pentapetalae</taxon>
        <taxon>rosids</taxon>
        <taxon>malvids</taxon>
        <taxon>Sapindales</taxon>
        <taxon>Sapindaceae</taxon>
        <taxon>Hippocastanoideae</taxon>
        <taxon>Acereae</taxon>
        <taxon>Acer</taxon>
    </lineage>
</organism>
<feature type="coiled-coil region" evidence="1">
    <location>
        <begin position="453"/>
        <end position="590"/>
    </location>
</feature>
<reference evidence="4" key="2">
    <citation type="submission" date="2023-02" db="EMBL/GenBank/DDBJ databases">
        <authorList>
            <person name="Swenson N.G."/>
            <person name="Wegrzyn J.L."/>
            <person name="Mcevoy S.L."/>
        </authorList>
    </citation>
    <scope>NUCLEOTIDE SEQUENCE</scope>
    <source>
        <strain evidence="4">91603</strain>
        <tissue evidence="4">Leaf</tissue>
    </source>
</reference>
<feature type="compositionally biased region" description="Polar residues" evidence="2">
    <location>
        <begin position="330"/>
        <end position="353"/>
    </location>
</feature>
<feature type="coiled-coil region" evidence="1">
    <location>
        <begin position="1164"/>
        <end position="1205"/>
    </location>
</feature>
<feature type="region of interest" description="Disordered" evidence="2">
    <location>
        <begin position="1019"/>
        <end position="1040"/>
    </location>
</feature>
<dbReference type="Pfam" id="PF10358">
    <property type="entry name" value="NT-C2"/>
    <property type="match status" value="1"/>
</dbReference>
<dbReference type="InterPro" id="IPR019448">
    <property type="entry name" value="NT-C2"/>
</dbReference>
<feature type="coiled-coil region" evidence="1">
    <location>
        <begin position="620"/>
        <end position="765"/>
    </location>
</feature>
<reference evidence="4" key="1">
    <citation type="journal article" date="2022" name="Plant J.">
        <title>Strategies of tolerance reflected in two North American maple genomes.</title>
        <authorList>
            <person name="McEvoy S.L."/>
            <person name="Sezen U.U."/>
            <person name="Trouern-Trend A."/>
            <person name="McMahon S.M."/>
            <person name="Schaberg P.G."/>
            <person name="Yang J."/>
            <person name="Wegrzyn J.L."/>
            <person name="Swenson N.G."/>
        </authorList>
    </citation>
    <scope>NUCLEOTIDE SEQUENCE</scope>
    <source>
        <strain evidence="4">91603</strain>
    </source>
</reference>
<comment type="caution">
    <text evidence="4">The sequence shown here is derived from an EMBL/GenBank/DDBJ whole genome shotgun (WGS) entry which is preliminary data.</text>
</comment>
<gene>
    <name evidence="4" type="ORF">LWI28_014962</name>
</gene>
<evidence type="ECO:0000256" key="2">
    <source>
        <dbReference type="SAM" id="MobiDB-lite"/>
    </source>
</evidence>
<dbReference type="AlphaFoldDB" id="A0AAD5IR86"/>
<proteinExistence type="predicted"/>
<keyword evidence="5" id="KW-1185">Reference proteome</keyword>
<dbReference type="PANTHER" id="PTHR34452">
    <property type="entry name" value="MYOSIN HEAVY CHAIN-RELATED PROTEIN"/>
    <property type="match status" value="1"/>
</dbReference>
<evidence type="ECO:0000256" key="1">
    <source>
        <dbReference type="SAM" id="Coils"/>
    </source>
</evidence>
<dbReference type="EMBL" id="JAJSOW010000103">
    <property type="protein sequence ID" value="KAI9174282.1"/>
    <property type="molecule type" value="Genomic_DNA"/>
</dbReference>
<feature type="compositionally biased region" description="Polar residues" evidence="2">
    <location>
        <begin position="295"/>
        <end position="308"/>
    </location>
</feature>
<feature type="region of interest" description="Disordered" evidence="2">
    <location>
        <begin position="229"/>
        <end position="363"/>
    </location>
</feature>
<feature type="compositionally biased region" description="Polar residues" evidence="2">
    <location>
        <begin position="262"/>
        <end position="282"/>
    </location>
</feature>
<feature type="coiled-coil region" evidence="1">
    <location>
        <begin position="367"/>
        <end position="394"/>
    </location>
</feature>
<protein>
    <recommendedName>
        <fullName evidence="3">C2 NT-type domain-containing protein</fullName>
    </recommendedName>
</protein>
<dbReference type="PANTHER" id="PTHR34452:SF7">
    <property type="entry name" value="MYOSIN HEAVY CHAIN-RELATED PROTEIN"/>
    <property type="match status" value="1"/>
</dbReference>
<name>A0AAD5IR86_ACENE</name>
<dbReference type="PROSITE" id="PS51840">
    <property type="entry name" value="C2_NT"/>
    <property type="match status" value="1"/>
</dbReference>
<feature type="domain" description="C2 NT-type" evidence="3">
    <location>
        <begin position="68"/>
        <end position="203"/>
    </location>
</feature>
<sequence>MEWRGSGTNSPTPSMCHGSVFHYHTVLGTFLLSLDRGKWWVSCWCLRSSGDRNGFSGGAPDKMFKSARWRSDKNKIKAVFKLQFHATQVAQLGENALMISVVPGDVGKPTTRLEKAAIQDGCCRWGSPAYEAVKFVREPKTGKISEKIYHFIVSTGSSRAGLLGEVSIDFADYAEATKASTVSLPLKNSRSKAVLHVSIQKVQENVDQREIEGSENLNMKCQDRSLRTQLSNGDAEESVKSNPAEDKPPSKTPLNALLNGNGRASSGSDITLSSSESGSGLNTPRELGMRESSNHQEPNNFLSSLSHTSVHHKPSENTPTTIYEEHQRSQWEWSAGSDQGISTDDSTNESQDTFSREKSQQGSDIEIEKLKSELLALARQADVSEMELQTLRKQIVKESKRGLEFTKEVIGLKQERDLLTAECEKLKSFHKRMDEAKIKNQLQFEGGDQWVLLEEIRQELNYEKESNANLRLQLQKTQESNAELILAVQDLDEMLEQKNKEIPNLSNESGCRENAEDLKRKITRSETDDDEEQQALEELVKEHRDAKETYLLEQKIMDLDSEIEIYRRDKDDLEMQMEQLALDYEILKQENHDMAYKLEQSQLQEQLKMQYECSSSFAIASELETQIESLENELKNQSKELSDSLATIRELETHIKNLEEDMEKQAQVYEADLEAVKHAKVEQRHESLENEIKNQSKELSDSLATIKELEAHIKNLEEDLEKQAQAYEADIEAVTRAKVEQEQRAIRAEENLRKTRSKNANTAERLQGEFRRLSVQMASTFEANEKVAMKALAEASELQMQKSHVEEMLKKASEELITVTDDYETKLCQLSNQVNMKTNQIEQMLEEIDSKSNQLEQQKKREQEVSGSLSMEILTLKSEIEKLRTNNNSLSEQTEEKENLRVELEQMKTSIKETEQLLQKGNMERIELASTITYVKKEAEKSLEELQRLRHLKDDKEATVENLKSELEMHKAQCNEMKHSLVEDELEKEKLRKQVFQLKADLKKKEDACIGLEKKLKDSSRRSPVSDGTRTSLRNNKSATLSQASKEIASLREKIKLLEGQIKLKETALETSNNSFLEKEKDLRNKIEELESGMEELNERSSSFFELPFEKVPEEARSLAELLNSSTSTSKENGHTVPLVKSNGGVLLENELKPSAINGKDSKLDDILTELTSLKEKNKSMEFELKEMQERYSEISLKFAEVEGERQQLVMTVRNLKNAKKG</sequence>
<feature type="compositionally biased region" description="Polar residues" evidence="2">
    <location>
        <begin position="1022"/>
        <end position="1040"/>
    </location>
</feature>
<keyword evidence="1" id="KW-0175">Coiled coil</keyword>
<feature type="compositionally biased region" description="Basic and acidic residues" evidence="2">
    <location>
        <begin position="237"/>
        <end position="249"/>
    </location>
</feature>
<evidence type="ECO:0000259" key="3">
    <source>
        <dbReference type="PROSITE" id="PS51840"/>
    </source>
</evidence>